<proteinExistence type="predicted"/>
<organism evidence="2 3">
    <name type="scientific">Lepidopterella palustris CBS 459.81</name>
    <dbReference type="NCBI Taxonomy" id="1314670"/>
    <lineage>
        <taxon>Eukaryota</taxon>
        <taxon>Fungi</taxon>
        <taxon>Dikarya</taxon>
        <taxon>Ascomycota</taxon>
        <taxon>Pezizomycotina</taxon>
        <taxon>Dothideomycetes</taxon>
        <taxon>Pleosporomycetidae</taxon>
        <taxon>Mytilinidiales</taxon>
        <taxon>Argynnaceae</taxon>
        <taxon>Lepidopterella</taxon>
    </lineage>
</organism>
<evidence type="ECO:0000313" key="3">
    <source>
        <dbReference type="Proteomes" id="UP000250266"/>
    </source>
</evidence>
<evidence type="ECO:0000313" key="2">
    <source>
        <dbReference type="EMBL" id="OCK85176.1"/>
    </source>
</evidence>
<dbReference type="InterPro" id="IPR024655">
    <property type="entry name" value="Asl1_glyco_hydro_catalytic"/>
</dbReference>
<accession>A0A8E2EJS6</accession>
<dbReference type="GO" id="GO:0071966">
    <property type="term" value="P:fungal-type cell wall polysaccharide metabolic process"/>
    <property type="evidence" value="ECO:0007669"/>
    <property type="project" value="TreeGrafter"/>
</dbReference>
<dbReference type="OrthoDB" id="43654at2759"/>
<feature type="domain" description="Asl1-like glycosyl hydrolase catalytic" evidence="1">
    <location>
        <begin position="190"/>
        <end position="414"/>
    </location>
</feature>
<dbReference type="Pfam" id="PF11790">
    <property type="entry name" value="Glyco_hydro_cc"/>
    <property type="match status" value="1"/>
</dbReference>
<dbReference type="Gene3D" id="3.20.20.80">
    <property type="entry name" value="Glycosidases"/>
    <property type="match status" value="1"/>
</dbReference>
<keyword evidence="2" id="KW-0378">Hydrolase</keyword>
<evidence type="ECO:0000259" key="1">
    <source>
        <dbReference type="Pfam" id="PF11790"/>
    </source>
</evidence>
<dbReference type="InterPro" id="IPR053183">
    <property type="entry name" value="ASL1"/>
</dbReference>
<dbReference type="InterPro" id="IPR017853">
    <property type="entry name" value="GH"/>
</dbReference>
<dbReference type="GO" id="GO:0009277">
    <property type="term" value="C:fungal-type cell wall"/>
    <property type="evidence" value="ECO:0007669"/>
    <property type="project" value="TreeGrafter"/>
</dbReference>
<keyword evidence="3" id="KW-1185">Reference proteome</keyword>
<sequence>MTGSPASVLAADVSTGACSQSTIYVTATSAVTVTVTPGAASSSSAAAPGSLYAAGGSSYAAGGSSYAASSSAVSYDYAPPSSSSDVAAEAYTSLTTFYGAQYPHSASSSAVAAVPSAAPSSLSALAYTPPAGYSYPAAVSSSGSTTSSTITSPTPAAYTSAAPVSSSAAYSSSAAASSAAPVSPSNGKRGVAYNDASLTSCFEGNSKITWGYNWGQTSAGLPSAFEYVPMLWGMGDIFISGWEANWKAALTAGSTAFLCFNEPDLSTQSNLSPTAAAAGYLTHMQPIKVAQSSVRLGSPAVTNGANGMGIDWLVAFQSACTGCDIDFVAVHWYESATNIQYFKDHITEAHTRTGKPVWVTEFGASGSDAEISAFLEDVLPWMDSQGFVERYSYFMVSNGLLVSGGSPSSYGNTYATV</sequence>
<protein>
    <submittedName>
        <fullName evidence="2">Glycoside hydrolase family 128 protein</fullName>
    </submittedName>
</protein>
<dbReference type="SUPFAM" id="SSF51445">
    <property type="entry name" value="(Trans)glycosidases"/>
    <property type="match status" value="1"/>
</dbReference>
<reference evidence="2 3" key="1">
    <citation type="journal article" date="2016" name="Nat. Commun.">
        <title>Ectomycorrhizal ecology is imprinted in the genome of the dominant symbiotic fungus Cenococcum geophilum.</title>
        <authorList>
            <consortium name="DOE Joint Genome Institute"/>
            <person name="Peter M."/>
            <person name="Kohler A."/>
            <person name="Ohm R.A."/>
            <person name="Kuo A."/>
            <person name="Krutzmann J."/>
            <person name="Morin E."/>
            <person name="Arend M."/>
            <person name="Barry K.W."/>
            <person name="Binder M."/>
            <person name="Choi C."/>
            <person name="Clum A."/>
            <person name="Copeland A."/>
            <person name="Grisel N."/>
            <person name="Haridas S."/>
            <person name="Kipfer T."/>
            <person name="LaButti K."/>
            <person name="Lindquist E."/>
            <person name="Lipzen A."/>
            <person name="Maire R."/>
            <person name="Meier B."/>
            <person name="Mihaltcheva S."/>
            <person name="Molinier V."/>
            <person name="Murat C."/>
            <person name="Poggeler S."/>
            <person name="Quandt C.A."/>
            <person name="Sperisen C."/>
            <person name="Tritt A."/>
            <person name="Tisserant E."/>
            <person name="Crous P.W."/>
            <person name="Henrissat B."/>
            <person name="Nehls U."/>
            <person name="Egli S."/>
            <person name="Spatafora J.W."/>
            <person name="Grigoriev I.V."/>
            <person name="Martin F.M."/>
        </authorList>
    </citation>
    <scope>NUCLEOTIDE SEQUENCE [LARGE SCALE GENOMIC DNA]</scope>
    <source>
        <strain evidence="2 3">CBS 459.81</strain>
    </source>
</reference>
<gene>
    <name evidence="2" type="ORF">K432DRAFT_287288</name>
</gene>
<dbReference type="Proteomes" id="UP000250266">
    <property type="component" value="Unassembled WGS sequence"/>
</dbReference>
<dbReference type="EMBL" id="KV744823">
    <property type="protein sequence ID" value="OCK85176.1"/>
    <property type="molecule type" value="Genomic_DNA"/>
</dbReference>
<dbReference type="PANTHER" id="PTHR34154">
    <property type="entry name" value="ALKALI-SENSITIVE LINKAGE PROTEIN 1"/>
    <property type="match status" value="1"/>
</dbReference>
<name>A0A8E2EJS6_9PEZI</name>
<dbReference type="GO" id="GO:0016787">
    <property type="term" value="F:hydrolase activity"/>
    <property type="evidence" value="ECO:0007669"/>
    <property type="project" value="UniProtKB-KW"/>
</dbReference>
<dbReference type="AlphaFoldDB" id="A0A8E2EJS6"/>
<dbReference type="PANTHER" id="PTHR34154:SF10">
    <property type="entry name" value="ASL1-LIKE GLYCOSYL HYDROLASE CATALYTIC DOMAIN-CONTAINING PROTEIN"/>
    <property type="match status" value="1"/>
</dbReference>